<organism evidence="7">
    <name type="scientific">marine metagenome</name>
    <dbReference type="NCBI Taxonomy" id="408172"/>
    <lineage>
        <taxon>unclassified sequences</taxon>
        <taxon>metagenomes</taxon>
        <taxon>ecological metagenomes</taxon>
    </lineage>
</organism>
<dbReference type="SUPFAM" id="SSF161098">
    <property type="entry name" value="MetI-like"/>
    <property type="match status" value="1"/>
</dbReference>
<evidence type="ECO:0000259" key="6">
    <source>
        <dbReference type="PROSITE" id="PS50928"/>
    </source>
</evidence>
<feature type="transmembrane region" description="Helical" evidence="5">
    <location>
        <begin position="297"/>
        <end position="319"/>
    </location>
</feature>
<name>A0A382A6K5_9ZZZZ</name>
<evidence type="ECO:0000256" key="2">
    <source>
        <dbReference type="ARBA" id="ARBA00022692"/>
    </source>
</evidence>
<evidence type="ECO:0000256" key="3">
    <source>
        <dbReference type="ARBA" id="ARBA00022989"/>
    </source>
</evidence>
<comment type="subcellular location">
    <subcellularLocation>
        <location evidence="1">Membrane</location>
        <topology evidence="1">Multi-pass membrane protein</topology>
    </subcellularLocation>
</comment>
<dbReference type="GO" id="GO:0055085">
    <property type="term" value="P:transmembrane transport"/>
    <property type="evidence" value="ECO:0007669"/>
    <property type="project" value="InterPro"/>
</dbReference>
<dbReference type="PANTHER" id="PTHR43376">
    <property type="entry name" value="OLIGOPEPTIDE TRANSPORT SYSTEM PERMEASE PROTEIN"/>
    <property type="match status" value="1"/>
</dbReference>
<dbReference type="Gene3D" id="1.10.3720.10">
    <property type="entry name" value="MetI-like"/>
    <property type="match status" value="1"/>
</dbReference>
<dbReference type="Pfam" id="PF00528">
    <property type="entry name" value="BPD_transp_1"/>
    <property type="match status" value="1"/>
</dbReference>
<dbReference type="AlphaFoldDB" id="A0A382A6K5"/>
<feature type="transmembrane region" description="Helical" evidence="5">
    <location>
        <begin position="150"/>
        <end position="177"/>
    </location>
</feature>
<feature type="transmembrane region" description="Helical" evidence="5">
    <location>
        <begin position="54"/>
        <end position="74"/>
    </location>
</feature>
<evidence type="ECO:0000256" key="1">
    <source>
        <dbReference type="ARBA" id="ARBA00004141"/>
    </source>
</evidence>
<feature type="transmembrane region" description="Helical" evidence="5">
    <location>
        <begin position="342"/>
        <end position="366"/>
    </location>
</feature>
<gene>
    <name evidence="7" type="ORF">METZ01_LOCUS149541</name>
</gene>
<dbReference type="InterPro" id="IPR035906">
    <property type="entry name" value="MetI-like_sf"/>
</dbReference>
<sequence>MSVIETNNCLIEFVPVTEQSEVAENSSPSKLTSLARSSYQILTGILGHFVVKRFLFFLFVVWIAATVIFIIPRLSGQDPVKEKLLLEAQRGGAMQTGLDEMAKTYQKRFGLDQPLWTQYVNYISDLARLNLGVSIAFFPRTVNDIVFESLMWTLGLMGTVTILAFVLGTLAGAFLGWPRRPGWLQYVFMPLLTLSAIPQYLLAMILIFLIAFKLGWLPLFGGYSPSTLPNLSWDFIVDVLRHAILPAFAIIFSAIGFWAIGMRGMMINTQGEDYMIQADAKGLKGSRIFMRYAVRNALLPQVTGLALVLGTIVTGQVLVERVFSYPGIGDILFQAIRLSDFFVIRGIVIVIILGIAGATFLLDVLYPLLDPRIRVRNT</sequence>
<evidence type="ECO:0000256" key="5">
    <source>
        <dbReference type="SAM" id="Phobius"/>
    </source>
</evidence>
<dbReference type="PANTHER" id="PTHR43376:SF1">
    <property type="entry name" value="OLIGOPEPTIDE TRANSPORT SYSTEM PERMEASE PROTEIN"/>
    <property type="match status" value="1"/>
</dbReference>
<dbReference type="CDD" id="cd06261">
    <property type="entry name" value="TM_PBP2"/>
    <property type="match status" value="1"/>
</dbReference>
<keyword evidence="4 5" id="KW-0472">Membrane</keyword>
<dbReference type="EMBL" id="UINC01023963">
    <property type="protein sequence ID" value="SVA96687.1"/>
    <property type="molecule type" value="Genomic_DNA"/>
</dbReference>
<keyword evidence="3 5" id="KW-1133">Transmembrane helix</keyword>
<feature type="transmembrane region" description="Helical" evidence="5">
    <location>
        <begin position="239"/>
        <end position="260"/>
    </location>
</feature>
<evidence type="ECO:0000313" key="7">
    <source>
        <dbReference type="EMBL" id="SVA96687.1"/>
    </source>
</evidence>
<dbReference type="PROSITE" id="PS50928">
    <property type="entry name" value="ABC_TM1"/>
    <property type="match status" value="1"/>
</dbReference>
<accession>A0A382A6K5</accession>
<proteinExistence type="predicted"/>
<dbReference type="InterPro" id="IPR000515">
    <property type="entry name" value="MetI-like"/>
</dbReference>
<feature type="transmembrane region" description="Helical" evidence="5">
    <location>
        <begin position="197"/>
        <end position="219"/>
    </location>
</feature>
<feature type="domain" description="ABC transmembrane type-1" evidence="6">
    <location>
        <begin position="150"/>
        <end position="366"/>
    </location>
</feature>
<dbReference type="GO" id="GO:0016020">
    <property type="term" value="C:membrane"/>
    <property type="evidence" value="ECO:0007669"/>
    <property type="project" value="UniProtKB-SubCell"/>
</dbReference>
<keyword evidence="2 5" id="KW-0812">Transmembrane</keyword>
<reference evidence="7" key="1">
    <citation type="submission" date="2018-05" db="EMBL/GenBank/DDBJ databases">
        <authorList>
            <person name="Lanie J.A."/>
            <person name="Ng W.-L."/>
            <person name="Kazmierczak K.M."/>
            <person name="Andrzejewski T.M."/>
            <person name="Davidsen T.M."/>
            <person name="Wayne K.J."/>
            <person name="Tettelin H."/>
            <person name="Glass J.I."/>
            <person name="Rusch D."/>
            <person name="Podicherti R."/>
            <person name="Tsui H.-C.T."/>
            <person name="Winkler M.E."/>
        </authorList>
    </citation>
    <scope>NUCLEOTIDE SEQUENCE</scope>
</reference>
<protein>
    <recommendedName>
        <fullName evidence="6">ABC transmembrane type-1 domain-containing protein</fullName>
    </recommendedName>
</protein>
<evidence type="ECO:0000256" key="4">
    <source>
        <dbReference type="ARBA" id="ARBA00023136"/>
    </source>
</evidence>